<dbReference type="PROSITE" id="PS52050">
    <property type="entry name" value="WYL"/>
    <property type="match status" value="1"/>
</dbReference>
<dbReference type="InterPro" id="IPR036388">
    <property type="entry name" value="WH-like_DNA-bd_sf"/>
</dbReference>
<dbReference type="InterPro" id="IPR013196">
    <property type="entry name" value="HTH_11"/>
</dbReference>
<keyword evidence="7" id="KW-1185">Reference proteome</keyword>
<dbReference type="RefSeq" id="WP_189215831.1">
    <property type="nucleotide sequence ID" value="NZ_BMQK01000002.1"/>
</dbReference>
<dbReference type="PIRSF" id="PIRSF016838">
    <property type="entry name" value="PafC"/>
    <property type="match status" value="1"/>
</dbReference>
<dbReference type="InterPro" id="IPR051534">
    <property type="entry name" value="CBASS_pafABC_assoc_protein"/>
</dbReference>
<dbReference type="PROSITE" id="PS00894">
    <property type="entry name" value="HTH_DEOR_1"/>
    <property type="match status" value="1"/>
</dbReference>
<dbReference type="PROSITE" id="PS51000">
    <property type="entry name" value="HTH_DEOR_2"/>
    <property type="match status" value="1"/>
</dbReference>
<dbReference type="Proteomes" id="UP000620156">
    <property type="component" value="Unassembled WGS sequence"/>
</dbReference>
<dbReference type="SUPFAM" id="SSF46785">
    <property type="entry name" value="Winged helix' DNA-binding domain"/>
    <property type="match status" value="1"/>
</dbReference>
<evidence type="ECO:0000313" key="6">
    <source>
        <dbReference type="EMBL" id="GGQ46806.1"/>
    </source>
</evidence>
<comment type="caution">
    <text evidence="6">The sequence shown here is derived from an EMBL/GenBank/DDBJ whole genome shotgun (WGS) entry which is preliminary data.</text>
</comment>
<dbReference type="InterPro" id="IPR028349">
    <property type="entry name" value="PafC-like"/>
</dbReference>
<accession>A0A918EP94</accession>
<dbReference type="Pfam" id="PF25583">
    <property type="entry name" value="WCX"/>
    <property type="match status" value="1"/>
</dbReference>
<evidence type="ECO:0000259" key="5">
    <source>
        <dbReference type="PROSITE" id="PS51000"/>
    </source>
</evidence>
<feature type="compositionally biased region" description="Polar residues" evidence="4">
    <location>
        <begin position="331"/>
        <end position="341"/>
    </location>
</feature>
<dbReference type="PANTHER" id="PTHR34580:SF3">
    <property type="entry name" value="PROTEIN PAFB"/>
    <property type="match status" value="1"/>
</dbReference>
<feature type="domain" description="HTH deoR-type" evidence="5">
    <location>
        <begin position="4"/>
        <end position="59"/>
    </location>
</feature>
<dbReference type="EMBL" id="BMQK01000002">
    <property type="protein sequence ID" value="GGQ46806.1"/>
    <property type="molecule type" value="Genomic_DNA"/>
</dbReference>
<evidence type="ECO:0000256" key="4">
    <source>
        <dbReference type="SAM" id="MobiDB-lite"/>
    </source>
</evidence>
<proteinExistence type="predicted"/>
<keyword evidence="1" id="KW-0805">Transcription regulation</keyword>
<reference evidence="6" key="1">
    <citation type="journal article" date="2014" name="Int. J. Syst. Evol. Microbiol.">
        <title>Complete genome sequence of Corynebacterium casei LMG S-19264T (=DSM 44701T), isolated from a smear-ripened cheese.</title>
        <authorList>
            <consortium name="US DOE Joint Genome Institute (JGI-PGF)"/>
            <person name="Walter F."/>
            <person name="Albersmeier A."/>
            <person name="Kalinowski J."/>
            <person name="Ruckert C."/>
        </authorList>
    </citation>
    <scope>NUCLEOTIDE SEQUENCE</scope>
    <source>
        <strain evidence="6">JCM 3131</strain>
    </source>
</reference>
<dbReference type="InterPro" id="IPR057727">
    <property type="entry name" value="WCX_dom"/>
</dbReference>
<feature type="region of interest" description="Disordered" evidence="4">
    <location>
        <begin position="316"/>
        <end position="341"/>
    </location>
</feature>
<keyword evidence="2 6" id="KW-0238">DNA-binding</keyword>
<evidence type="ECO:0000256" key="1">
    <source>
        <dbReference type="ARBA" id="ARBA00023015"/>
    </source>
</evidence>
<dbReference type="GO" id="GO:0003677">
    <property type="term" value="F:DNA binding"/>
    <property type="evidence" value="ECO:0007669"/>
    <property type="project" value="UniProtKB-KW"/>
</dbReference>
<evidence type="ECO:0000256" key="2">
    <source>
        <dbReference type="ARBA" id="ARBA00023125"/>
    </source>
</evidence>
<dbReference type="Gene3D" id="1.10.10.10">
    <property type="entry name" value="Winged helix-like DNA-binding domain superfamily/Winged helix DNA-binding domain"/>
    <property type="match status" value="1"/>
</dbReference>
<dbReference type="GO" id="GO:0003700">
    <property type="term" value="F:DNA-binding transcription factor activity"/>
    <property type="evidence" value="ECO:0007669"/>
    <property type="project" value="InterPro"/>
</dbReference>
<dbReference type="Pfam" id="PF13280">
    <property type="entry name" value="WYL"/>
    <property type="match status" value="1"/>
</dbReference>
<protein>
    <submittedName>
        <fullName evidence="6">DNA-binding transcriptional regulator</fullName>
    </submittedName>
</protein>
<dbReference type="InterPro" id="IPR018356">
    <property type="entry name" value="Tscrpt_reg_HTH_DeoR_CS"/>
</dbReference>
<reference evidence="6" key="2">
    <citation type="submission" date="2020-09" db="EMBL/GenBank/DDBJ databases">
        <authorList>
            <person name="Sun Q."/>
            <person name="Ohkuma M."/>
        </authorList>
    </citation>
    <scope>NUCLEOTIDE SEQUENCE</scope>
    <source>
        <strain evidence="6">JCM 3131</strain>
    </source>
</reference>
<dbReference type="Pfam" id="PF08279">
    <property type="entry name" value="HTH_11"/>
    <property type="match status" value="1"/>
</dbReference>
<sequence length="341" mass="37858">MTETPSRMLRLLSLLQNSRDWPGRTLAERLGVSPRTLRRDVERLRDLGYPVRAIPGVGGGYRLEAGAHLPPLLLDDDEAVAIAVGLRTAAGGSVTDIEDTSIRALAKLEQVLPKRLRSRVNALQMYTVPMFGAGPTVNPGYLAAVAQACRDQQRLRFGYRKRDGETSSRLVEPYRLVHVNRKWYVLSWDMGRQDWRTFRVDRMEEPSLTGVCFRQRELPAEDAAAYVAQSITSSLANYRALVTFHAPVEVVAERVRPRDGILTAVDDRTCRLRSAADSLEWLALTIGMFGIEFEVHEPPELIDYIAELSNRLKRAVTPREPGPAEAGQAARDTSVSGPAGG</sequence>
<organism evidence="6 7">
    <name type="scientific">Streptomyces ruber</name>
    <dbReference type="NCBI Taxonomy" id="83378"/>
    <lineage>
        <taxon>Bacteria</taxon>
        <taxon>Bacillati</taxon>
        <taxon>Actinomycetota</taxon>
        <taxon>Actinomycetes</taxon>
        <taxon>Kitasatosporales</taxon>
        <taxon>Streptomycetaceae</taxon>
        <taxon>Streptomyces</taxon>
    </lineage>
</organism>
<keyword evidence="3" id="KW-0804">Transcription</keyword>
<evidence type="ECO:0000256" key="3">
    <source>
        <dbReference type="ARBA" id="ARBA00023163"/>
    </source>
</evidence>
<evidence type="ECO:0000313" key="7">
    <source>
        <dbReference type="Proteomes" id="UP000620156"/>
    </source>
</evidence>
<dbReference type="PANTHER" id="PTHR34580">
    <property type="match status" value="1"/>
</dbReference>
<name>A0A918EP94_9ACTN</name>
<gene>
    <name evidence="6" type="ORF">GCM10010145_14590</name>
</gene>
<dbReference type="AlphaFoldDB" id="A0A918EP94"/>
<dbReference type="InterPro" id="IPR026881">
    <property type="entry name" value="WYL_dom"/>
</dbReference>
<dbReference type="InterPro" id="IPR001034">
    <property type="entry name" value="DeoR_HTH"/>
</dbReference>
<dbReference type="InterPro" id="IPR036390">
    <property type="entry name" value="WH_DNA-bd_sf"/>
</dbReference>